<reference evidence="3" key="1">
    <citation type="submission" date="2019-06" db="EMBL/GenBank/DDBJ databases">
        <authorList>
            <person name="Zheng W."/>
        </authorList>
    </citation>
    <scope>NUCLEOTIDE SEQUENCE</scope>
    <source>
        <strain evidence="3">QDHG01</strain>
    </source>
</reference>
<organism evidence="3 4">
    <name type="scientific">Halteria grandinella</name>
    <dbReference type="NCBI Taxonomy" id="5974"/>
    <lineage>
        <taxon>Eukaryota</taxon>
        <taxon>Sar</taxon>
        <taxon>Alveolata</taxon>
        <taxon>Ciliophora</taxon>
        <taxon>Intramacronucleata</taxon>
        <taxon>Spirotrichea</taxon>
        <taxon>Stichotrichia</taxon>
        <taxon>Sporadotrichida</taxon>
        <taxon>Halteriidae</taxon>
        <taxon>Halteria</taxon>
    </lineage>
</organism>
<feature type="region of interest" description="Disordered" evidence="1">
    <location>
        <begin position="238"/>
        <end position="282"/>
    </location>
</feature>
<keyword evidence="2" id="KW-0812">Transmembrane</keyword>
<feature type="region of interest" description="Disordered" evidence="1">
    <location>
        <begin position="82"/>
        <end position="108"/>
    </location>
</feature>
<feature type="compositionally biased region" description="Polar residues" evidence="1">
    <location>
        <begin position="254"/>
        <end position="277"/>
    </location>
</feature>
<accession>A0A8J8P5H6</accession>
<feature type="region of interest" description="Disordered" evidence="1">
    <location>
        <begin position="123"/>
        <end position="184"/>
    </location>
</feature>
<keyword evidence="2" id="KW-0472">Membrane</keyword>
<evidence type="ECO:0000313" key="4">
    <source>
        <dbReference type="Proteomes" id="UP000785679"/>
    </source>
</evidence>
<dbReference type="Proteomes" id="UP000785679">
    <property type="component" value="Unassembled WGS sequence"/>
</dbReference>
<name>A0A8J8P5H6_HALGN</name>
<keyword evidence="4" id="KW-1185">Reference proteome</keyword>
<evidence type="ECO:0000256" key="2">
    <source>
        <dbReference type="SAM" id="Phobius"/>
    </source>
</evidence>
<keyword evidence="2" id="KW-1133">Transmembrane helix</keyword>
<evidence type="ECO:0000256" key="1">
    <source>
        <dbReference type="SAM" id="MobiDB-lite"/>
    </source>
</evidence>
<comment type="caution">
    <text evidence="3">The sequence shown here is derived from an EMBL/GenBank/DDBJ whole genome shotgun (WGS) entry which is preliminary data.</text>
</comment>
<protein>
    <submittedName>
        <fullName evidence="3">Uncharacterized protein</fullName>
    </submittedName>
</protein>
<evidence type="ECO:0000313" key="3">
    <source>
        <dbReference type="EMBL" id="TNV86200.1"/>
    </source>
</evidence>
<dbReference type="AlphaFoldDB" id="A0A8J8P5H6"/>
<feature type="transmembrane region" description="Helical" evidence="2">
    <location>
        <begin position="12"/>
        <end position="34"/>
    </location>
</feature>
<sequence>MLRIASIYSWCGAKFVFCLQVIIDGFAMCVKIFIKIKLFKMQTRMKAQAVTVPPGQGAGGATSGNQGDDRKKLKALGLAGLGPESHVSTRSQGKATGNGGPPEDRDKEGILNDLMLLQESSIGRASDAGEPNGKASKTGEADFQRPLRPSVHNQGMAWASSSGDQGVSEGVDGGATQIGGGGNSNSIVSISVVGSGSSNDAKGKRPNNTVQVIQSQPYGGGISSSGSVNSSTVTLSNLAKGTTKGGNQVVVVPTTPNKKAGSTGTSAVTAPSSTSLKRPSAPSIAISTSSKINKVSTQTFPYLQEDKKSFL</sequence>
<gene>
    <name evidence="3" type="ORF">FGO68_gene9355</name>
</gene>
<feature type="compositionally biased region" description="Gly residues" evidence="1">
    <location>
        <begin position="171"/>
        <end position="183"/>
    </location>
</feature>
<proteinExistence type="predicted"/>
<dbReference type="EMBL" id="RRYP01001244">
    <property type="protein sequence ID" value="TNV86200.1"/>
    <property type="molecule type" value="Genomic_DNA"/>
</dbReference>
<feature type="compositionally biased region" description="Polar residues" evidence="1">
    <location>
        <begin position="86"/>
        <end position="95"/>
    </location>
</feature>